<protein>
    <submittedName>
        <fullName evidence="2">Uncharacterized protein</fullName>
    </submittedName>
</protein>
<keyword evidence="1" id="KW-0812">Transmembrane</keyword>
<accession>A0A7W4LX08</accession>
<dbReference type="EMBL" id="CP063687">
    <property type="protein sequence ID" value="QOY27745.1"/>
    <property type="molecule type" value="Genomic_DNA"/>
</dbReference>
<organism evidence="2 3">
    <name type="scientific">Bacillus velezensis</name>
    <dbReference type="NCBI Taxonomy" id="492670"/>
    <lineage>
        <taxon>Bacteria</taxon>
        <taxon>Bacillati</taxon>
        <taxon>Bacillota</taxon>
        <taxon>Bacilli</taxon>
        <taxon>Bacillales</taxon>
        <taxon>Bacillaceae</taxon>
        <taxon>Bacillus</taxon>
        <taxon>Bacillus amyloliquefaciens group</taxon>
    </lineage>
</organism>
<gene>
    <name evidence="2" type="ORF">BACVE_002783</name>
</gene>
<evidence type="ECO:0000256" key="1">
    <source>
        <dbReference type="SAM" id="Phobius"/>
    </source>
</evidence>
<keyword evidence="1" id="KW-0472">Membrane</keyword>
<keyword evidence="1" id="KW-1133">Transmembrane helix</keyword>
<name>A0A7W4LX08_BACVE</name>
<evidence type="ECO:0000313" key="2">
    <source>
        <dbReference type="EMBL" id="QOY27745.1"/>
    </source>
</evidence>
<proteinExistence type="predicted"/>
<evidence type="ECO:0000313" key="3">
    <source>
        <dbReference type="Proteomes" id="UP000587477"/>
    </source>
</evidence>
<reference evidence="3" key="1">
    <citation type="submission" date="2020-10" db="EMBL/GenBank/DDBJ databases">
        <title>Complete genome sequence of Bacillus velezensis NST6.</title>
        <authorList>
            <person name="Choi J."/>
        </authorList>
    </citation>
    <scope>NUCLEOTIDE SEQUENCE [LARGE SCALE GENOMIC DNA]</scope>
    <source>
        <strain evidence="3">NST6</strain>
    </source>
</reference>
<dbReference type="Proteomes" id="UP000587477">
    <property type="component" value="Chromosome"/>
</dbReference>
<dbReference type="AlphaFoldDB" id="A0A7W4LX08"/>
<sequence length="38" mass="4185">MKNKRSVKQDVPLIIAASVLASSLFAVLVVIGFQWQNI</sequence>
<feature type="transmembrane region" description="Helical" evidence="1">
    <location>
        <begin position="12"/>
        <end position="35"/>
    </location>
</feature>